<dbReference type="InterPro" id="IPR023198">
    <property type="entry name" value="PGP-like_dom2"/>
</dbReference>
<dbReference type="SFLD" id="SFLDS00003">
    <property type="entry name" value="Haloacid_Dehalogenase"/>
    <property type="match status" value="1"/>
</dbReference>
<dbReference type="NCBIfam" id="TIGR01549">
    <property type="entry name" value="HAD-SF-IA-v1"/>
    <property type="match status" value="1"/>
</dbReference>
<dbReference type="GO" id="GO:0005829">
    <property type="term" value="C:cytosol"/>
    <property type="evidence" value="ECO:0007669"/>
    <property type="project" value="TreeGrafter"/>
</dbReference>
<dbReference type="InterPro" id="IPR050155">
    <property type="entry name" value="HAD-like_hydrolase_sf"/>
</dbReference>
<dbReference type="CDD" id="cd07505">
    <property type="entry name" value="HAD_BPGM-like"/>
    <property type="match status" value="1"/>
</dbReference>
<keyword evidence="2" id="KW-1185">Reference proteome</keyword>
<dbReference type="AlphaFoldDB" id="A0A0S6VXD1"/>
<evidence type="ECO:0000313" key="1">
    <source>
        <dbReference type="EMBL" id="GAK50067.1"/>
    </source>
</evidence>
<dbReference type="PANTHER" id="PTHR43434:SF1">
    <property type="entry name" value="PHOSPHOGLYCOLATE PHOSPHATASE"/>
    <property type="match status" value="1"/>
</dbReference>
<gene>
    <name evidence="1" type="ORF">U14_01293</name>
</gene>
<organism evidence="1">
    <name type="scientific">Candidatus Moduliflexus flocculans</name>
    <dbReference type="NCBI Taxonomy" id="1499966"/>
    <lineage>
        <taxon>Bacteria</taxon>
        <taxon>Candidatus Moduliflexota</taxon>
        <taxon>Candidatus Moduliflexia</taxon>
        <taxon>Candidatus Moduliflexales</taxon>
        <taxon>Candidatus Moduliflexaceae</taxon>
    </lineage>
</organism>
<dbReference type="InterPro" id="IPR006439">
    <property type="entry name" value="HAD-SF_hydro_IA"/>
</dbReference>
<dbReference type="SFLD" id="SFLDG01129">
    <property type="entry name" value="C1.5:_HAD__Beta-PGM__Phosphata"/>
    <property type="match status" value="1"/>
</dbReference>
<dbReference type="InterPro" id="IPR041492">
    <property type="entry name" value="HAD_2"/>
</dbReference>
<dbReference type="Proteomes" id="UP000030700">
    <property type="component" value="Unassembled WGS sequence"/>
</dbReference>
<dbReference type="EMBL" id="DF820455">
    <property type="protein sequence ID" value="GAK50067.1"/>
    <property type="molecule type" value="Genomic_DNA"/>
</dbReference>
<sequence length="217" mass="24435">MTDTLTGIRAVFWDNDGVLVDTEPLYYQATRDTMATVGIELTEEQYYQFFLVENCGAFHLARDKGFSESVIDELRDARNAKYNDLLKTSPVAIAGVEQVLQRMKGKFVMGIVTSSHREHFDTTHQHTTLTQYVDFILTSEDYSVTKPDPAPYLAAIQRSGCRPEECLVVEDSERGLIAATRAGLKCVVIPRNLTRRGDFRAAYRVLNDISEVSELLA</sequence>
<dbReference type="InterPro" id="IPR036412">
    <property type="entry name" value="HAD-like_sf"/>
</dbReference>
<dbReference type="Pfam" id="PF13419">
    <property type="entry name" value="HAD_2"/>
    <property type="match status" value="1"/>
</dbReference>
<dbReference type="SUPFAM" id="SSF56784">
    <property type="entry name" value="HAD-like"/>
    <property type="match status" value="1"/>
</dbReference>
<dbReference type="STRING" id="1499966.U14_01293"/>
<reference evidence="1" key="1">
    <citation type="journal article" date="2015" name="PeerJ">
        <title>First genomic representation of candidate bacterial phylum KSB3 points to enhanced environmental sensing as a trigger of wastewater bulking.</title>
        <authorList>
            <person name="Sekiguchi Y."/>
            <person name="Ohashi A."/>
            <person name="Parks D.H."/>
            <person name="Yamauchi T."/>
            <person name="Tyson G.W."/>
            <person name="Hugenholtz P."/>
        </authorList>
    </citation>
    <scope>NUCLEOTIDE SEQUENCE [LARGE SCALE GENOMIC DNA]</scope>
</reference>
<evidence type="ECO:0000313" key="2">
    <source>
        <dbReference type="Proteomes" id="UP000030700"/>
    </source>
</evidence>
<dbReference type="GO" id="GO:0006281">
    <property type="term" value="P:DNA repair"/>
    <property type="evidence" value="ECO:0007669"/>
    <property type="project" value="TreeGrafter"/>
</dbReference>
<dbReference type="Gene3D" id="1.10.150.240">
    <property type="entry name" value="Putative phosphatase, domain 2"/>
    <property type="match status" value="1"/>
</dbReference>
<dbReference type="InterPro" id="IPR023214">
    <property type="entry name" value="HAD_sf"/>
</dbReference>
<accession>A0A0S6VXD1</accession>
<proteinExistence type="predicted"/>
<protein>
    <submittedName>
        <fullName evidence="1">Predicted hydrolase (HAD superfamily)</fullName>
    </submittedName>
</protein>
<dbReference type="Gene3D" id="3.40.50.1000">
    <property type="entry name" value="HAD superfamily/HAD-like"/>
    <property type="match status" value="1"/>
</dbReference>
<dbReference type="NCBIfam" id="TIGR01509">
    <property type="entry name" value="HAD-SF-IA-v3"/>
    <property type="match status" value="1"/>
</dbReference>
<keyword evidence="1" id="KW-0378">Hydrolase</keyword>
<dbReference type="GO" id="GO:0008967">
    <property type="term" value="F:phosphoglycolate phosphatase activity"/>
    <property type="evidence" value="ECO:0007669"/>
    <property type="project" value="TreeGrafter"/>
</dbReference>
<dbReference type="PRINTS" id="PR00413">
    <property type="entry name" value="HADHALOGNASE"/>
</dbReference>
<dbReference type="PANTHER" id="PTHR43434">
    <property type="entry name" value="PHOSPHOGLYCOLATE PHOSPHATASE"/>
    <property type="match status" value="1"/>
</dbReference>
<dbReference type="HOGENOM" id="CLU_045011_13_2_0"/>
<name>A0A0S6VXD1_9BACT</name>